<evidence type="ECO:0000256" key="3">
    <source>
        <dbReference type="ARBA" id="ARBA00022692"/>
    </source>
</evidence>
<dbReference type="AlphaFoldDB" id="A0A6N8L2V3"/>
<comment type="similarity">
    <text evidence="2">Belongs to the GtrA family.</text>
</comment>
<accession>A0A6N8L2V3</accession>
<evidence type="ECO:0000256" key="1">
    <source>
        <dbReference type="ARBA" id="ARBA00004141"/>
    </source>
</evidence>
<feature type="transmembrane region" description="Helical" evidence="6">
    <location>
        <begin position="99"/>
        <end position="120"/>
    </location>
</feature>
<evidence type="ECO:0000259" key="7">
    <source>
        <dbReference type="Pfam" id="PF04138"/>
    </source>
</evidence>
<dbReference type="Pfam" id="PF04138">
    <property type="entry name" value="GtrA_DPMS_TM"/>
    <property type="match status" value="1"/>
</dbReference>
<dbReference type="OrthoDB" id="1448110at2"/>
<evidence type="ECO:0000256" key="6">
    <source>
        <dbReference type="SAM" id="Phobius"/>
    </source>
</evidence>
<evidence type="ECO:0000313" key="9">
    <source>
        <dbReference type="Proteomes" id="UP000435036"/>
    </source>
</evidence>
<dbReference type="InterPro" id="IPR051401">
    <property type="entry name" value="GtrA_CellWall_Glycosyl"/>
</dbReference>
<dbReference type="PANTHER" id="PTHR38459:SF1">
    <property type="entry name" value="PROPHAGE BACTOPRENOL-LINKED GLUCOSE TRANSLOCASE HOMOLOG"/>
    <property type="match status" value="1"/>
</dbReference>
<evidence type="ECO:0000313" key="8">
    <source>
        <dbReference type="EMBL" id="MVZ64060.1"/>
    </source>
</evidence>
<organism evidence="8 9">
    <name type="scientific">Sphingobacterium humi</name>
    <dbReference type="NCBI Taxonomy" id="1796905"/>
    <lineage>
        <taxon>Bacteria</taxon>
        <taxon>Pseudomonadati</taxon>
        <taxon>Bacteroidota</taxon>
        <taxon>Sphingobacteriia</taxon>
        <taxon>Sphingobacteriales</taxon>
        <taxon>Sphingobacteriaceae</taxon>
        <taxon>Sphingobacterium</taxon>
    </lineage>
</organism>
<dbReference type="RefSeq" id="WP_160370778.1">
    <property type="nucleotide sequence ID" value="NZ_WSQA01000020.1"/>
</dbReference>
<dbReference type="InterPro" id="IPR007267">
    <property type="entry name" value="GtrA_DPMS_TM"/>
</dbReference>
<dbReference type="Proteomes" id="UP000435036">
    <property type="component" value="Unassembled WGS sequence"/>
</dbReference>
<feature type="transmembrane region" description="Helical" evidence="6">
    <location>
        <begin position="72"/>
        <end position="93"/>
    </location>
</feature>
<keyword evidence="5 6" id="KW-0472">Membrane</keyword>
<feature type="domain" description="GtrA/DPMS transmembrane" evidence="7">
    <location>
        <begin position="17"/>
        <end position="126"/>
    </location>
</feature>
<keyword evidence="9" id="KW-1185">Reference proteome</keyword>
<name>A0A6N8L2V3_9SPHI</name>
<proteinExistence type="inferred from homology"/>
<reference evidence="8 9" key="1">
    <citation type="submission" date="2019-12" db="EMBL/GenBank/DDBJ databases">
        <authorList>
            <person name="Dong K."/>
        </authorList>
    </citation>
    <scope>NUCLEOTIDE SEQUENCE [LARGE SCALE GENOMIC DNA]</scope>
    <source>
        <strain evidence="8 9">JCM 31225</strain>
    </source>
</reference>
<feature type="transmembrane region" description="Helical" evidence="6">
    <location>
        <begin position="39"/>
        <end position="60"/>
    </location>
</feature>
<dbReference type="GO" id="GO:0005886">
    <property type="term" value="C:plasma membrane"/>
    <property type="evidence" value="ECO:0007669"/>
    <property type="project" value="TreeGrafter"/>
</dbReference>
<evidence type="ECO:0000256" key="5">
    <source>
        <dbReference type="ARBA" id="ARBA00023136"/>
    </source>
</evidence>
<protein>
    <submittedName>
        <fullName evidence="8">GtrA family protein</fullName>
    </submittedName>
</protein>
<dbReference type="GO" id="GO:0000271">
    <property type="term" value="P:polysaccharide biosynthetic process"/>
    <property type="evidence" value="ECO:0007669"/>
    <property type="project" value="InterPro"/>
</dbReference>
<dbReference type="PANTHER" id="PTHR38459">
    <property type="entry name" value="PROPHAGE BACTOPRENOL-LINKED GLUCOSE TRANSLOCASE HOMOLOG"/>
    <property type="match status" value="1"/>
</dbReference>
<comment type="caution">
    <text evidence="8">The sequence shown here is derived from an EMBL/GenBank/DDBJ whole genome shotgun (WGS) entry which is preliminary data.</text>
</comment>
<comment type="subcellular location">
    <subcellularLocation>
        <location evidence="1">Membrane</location>
        <topology evidence="1">Multi-pass membrane protein</topology>
    </subcellularLocation>
</comment>
<keyword evidence="4 6" id="KW-1133">Transmembrane helix</keyword>
<sequence>MTAKVKEFLRVQLSAFIGGLSDFGIYTFCYTVLKFTAPFSNVISGSLGAIVNFTINRYWSFNSKTQSIGSQLWKFIIVVIGSISLKTLGIHFLVDFLHWHFLLSKGIVEIIVSLGFNFTLQKYWVFKK</sequence>
<feature type="transmembrane region" description="Helical" evidence="6">
    <location>
        <begin position="12"/>
        <end position="33"/>
    </location>
</feature>
<gene>
    <name evidence="8" type="ORF">GQF63_18705</name>
</gene>
<evidence type="ECO:0000256" key="2">
    <source>
        <dbReference type="ARBA" id="ARBA00009399"/>
    </source>
</evidence>
<keyword evidence="3 6" id="KW-0812">Transmembrane</keyword>
<evidence type="ECO:0000256" key="4">
    <source>
        <dbReference type="ARBA" id="ARBA00022989"/>
    </source>
</evidence>
<dbReference type="EMBL" id="WSQA01000020">
    <property type="protein sequence ID" value="MVZ64060.1"/>
    <property type="molecule type" value="Genomic_DNA"/>
</dbReference>